<keyword evidence="4 6" id="KW-0472">Membrane</keyword>
<reference evidence="8 9" key="1">
    <citation type="journal article" date="2018" name="G3 (Bethesda)">
        <title>Phylogenetic and Phylogenomic Definition of Rhizopus Species.</title>
        <authorList>
            <person name="Gryganskyi A.P."/>
            <person name="Golan J."/>
            <person name="Dolatabadi S."/>
            <person name="Mondo S."/>
            <person name="Robb S."/>
            <person name="Idnurm A."/>
            <person name="Muszewska A."/>
            <person name="Steczkiewicz K."/>
            <person name="Masonjones S."/>
            <person name="Liao H.L."/>
            <person name="Gajdeczka M.T."/>
            <person name="Anike F."/>
            <person name="Vuek A."/>
            <person name="Anishchenko I.M."/>
            <person name="Voigt K."/>
            <person name="de Hoog G.S."/>
            <person name="Smith M.E."/>
            <person name="Heitman J."/>
            <person name="Vilgalys R."/>
            <person name="Stajich J.E."/>
        </authorList>
    </citation>
    <scope>NUCLEOTIDE SEQUENCE [LARGE SCALE GENOMIC DNA]</scope>
    <source>
        <strain evidence="8 9">LSU 92-RS-03</strain>
    </source>
</reference>
<feature type="transmembrane region" description="Helical" evidence="6">
    <location>
        <begin position="289"/>
        <end position="307"/>
    </location>
</feature>
<dbReference type="Pfam" id="PF07690">
    <property type="entry name" value="MFS_1"/>
    <property type="match status" value="1"/>
</dbReference>
<dbReference type="Gene3D" id="1.20.1250.20">
    <property type="entry name" value="MFS general substrate transporter like domains"/>
    <property type="match status" value="1"/>
</dbReference>
<dbReference type="AlphaFoldDB" id="A0A367KU79"/>
<evidence type="ECO:0000313" key="8">
    <source>
        <dbReference type="EMBL" id="RCI05765.1"/>
    </source>
</evidence>
<keyword evidence="3 6" id="KW-1133">Transmembrane helix</keyword>
<evidence type="ECO:0000256" key="5">
    <source>
        <dbReference type="SAM" id="MobiDB-lite"/>
    </source>
</evidence>
<dbReference type="InterPro" id="IPR036259">
    <property type="entry name" value="MFS_trans_sf"/>
</dbReference>
<feature type="region of interest" description="Disordered" evidence="5">
    <location>
        <begin position="237"/>
        <end position="268"/>
    </location>
</feature>
<feature type="transmembrane region" description="Helical" evidence="6">
    <location>
        <begin position="398"/>
        <end position="424"/>
    </location>
</feature>
<evidence type="ECO:0000256" key="4">
    <source>
        <dbReference type="ARBA" id="ARBA00023136"/>
    </source>
</evidence>
<evidence type="ECO:0000259" key="7">
    <source>
        <dbReference type="PROSITE" id="PS50850"/>
    </source>
</evidence>
<feature type="transmembrane region" description="Helical" evidence="6">
    <location>
        <begin position="192"/>
        <end position="212"/>
    </location>
</feature>
<dbReference type="GO" id="GO:0005886">
    <property type="term" value="C:plasma membrane"/>
    <property type="evidence" value="ECO:0007669"/>
    <property type="project" value="TreeGrafter"/>
</dbReference>
<dbReference type="GO" id="GO:0022857">
    <property type="term" value="F:transmembrane transporter activity"/>
    <property type="evidence" value="ECO:0007669"/>
    <property type="project" value="InterPro"/>
</dbReference>
<comment type="subcellular location">
    <subcellularLocation>
        <location evidence="1">Membrane</location>
        <topology evidence="1">Multi-pass membrane protein</topology>
    </subcellularLocation>
</comment>
<dbReference type="STRING" id="4846.A0A367KU79"/>
<comment type="caution">
    <text evidence="8">The sequence shown here is derived from an EMBL/GenBank/DDBJ whole genome shotgun (WGS) entry which is preliminary data.</text>
</comment>
<organism evidence="8 9">
    <name type="scientific">Rhizopus stolonifer</name>
    <name type="common">Rhizopus nigricans</name>
    <dbReference type="NCBI Taxonomy" id="4846"/>
    <lineage>
        <taxon>Eukaryota</taxon>
        <taxon>Fungi</taxon>
        <taxon>Fungi incertae sedis</taxon>
        <taxon>Mucoromycota</taxon>
        <taxon>Mucoromycotina</taxon>
        <taxon>Mucoromycetes</taxon>
        <taxon>Mucorales</taxon>
        <taxon>Mucorineae</taxon>
        <taxon>Rhizopodaceae</taxon>
        <taxon>Rhizopus</taxon>
    </lineage>
</organism>
<proteinExistence type="predicted"/>
<keyword evidence="2 6" id="KW-0812">Transmembrane</keyword>
<dbReference type="InterPro" id="IPR011701">
    <property type="entry name" value="MFS"/>
</dbReference>
<dbReference type="InterPro" id="IPR020846">
    <property type="entry name" value="MFS_dom"/>
</dbReference>
<accession>A0A367KU79</accession>
<feature type="transmembrane region" description="Helical" evidence="6">
    <location>
        <begin position="102"/>
        <end position="122"/>
    </location>
</feature>
<evidence type="ECO:0000256" key="2">
    <source>
        <dbReference type="ARBA" id="ARBA00022692"/>
    </source>
</evidence>
<feature type="transmembrane region" description="Helical" evidence="6">
    <location>
        <begin position="436"/>
        <end position="457"/>
    </location>
</feature>
<gene>
    <name evidence="8" type="ORF">CU098_013462</name>
</gene>
<dbReference type="PROSITE" id="PS50850">
    <property type="entry name" value="MFS"/>
    <property type="match status" value="1"/>
</dbReference>
<feature type="transmembrane region" description="Helical" evidence="6">
    <location>
        <begin position="463"/>
        <end position="483"/>
    </location>
</feature>
<protein>
    <recommendedName>
        <fullName evidence="7">Major facilitator superfamily (MFS) profile domain-containing protein</fullName>
    </recommendedName>
</protein>
<feature type="transmembrane region" description="Helical" evidence="6">
    <location>
        <begin position="165"/>
        <end position="186"/>
    </location>
</feature>
<feature type="transmembrane region" description="Helical" evidence="6">
    <location>
        <begin position="35"/>
        <end position="55"/>
    </location>
</feature>
<name>A0A367KU79_RHIST</name>
<dbReference type="Proteomes" id="UP000253551">
    <property type="component" value="Unassembled WGS sequence"/>
</dbReference>
<feature type="transmembrane region" description="Helical" evidence="6">
    <location>
        <begin position="327"/>
        <end position="348"/>
    </location>
</feature>
<feature type="domain" description="Major facilitator superfamily (MFS) profile" evidence="7">
    <location>
        <begin position="36"/>
        <end position="488"/>
    </location>
</feature>
<sequence>MSNESSFKKKFKSRLLFKPPVDSDPRLLSTRTKGIVLLCIGLCACTSGFSSTIYFPGLPDITSDLNAPSIATTLTAALFILAMGISPVFWASLSDYYQVRRVLFLFSMIIFAAASIGCAFINNIWGLVVLRCVQSLGASCGQSVGAGVVADCYPVEKRGAAFGKYFFGVFFGPLLGPIIGGFLIMSSLTWRATFWFCFAFALFIFSMVFIAFPETFRHASKFDVELPVTANKSALSSTETVERSDNSNSTCSKLEGAKVSQEDNKEQTAPINKKGINPIAPFLLLRHPFILFAAMASGIAFGCMFAIETITPDLYETQYGFNSWKTGLSYLGGGIGNLFGAIVSGQTSDRLLLRSRKNRGGKAVIEDRLTIILWPAFAIFLPFGLLLFGWTIVYGISVWAPIVGFGCINFGMNLIMTSTSAYLVDALPGQGASITAAANLIRMVFACVLTIAANPMVASIGAGWTTVFLAGLCFVGTLLLLVVKLKGGAMRERSGH</sequence>
<feature type="transmembrane region" description="Helical" evidence="6">
    <location>
        <begin position="369"/>
        <end position="392"/>
    </location>
</feature>
<dbReference type="EMBL" id="PJQM01000309">
    <property type="protein sequence ID" value="RCI05765.1"/>
    <property type="molecule type" value="Genomic_DNA"/>
</dbReference>
<evidence type="ECO:0000256" key="3">
    <source>
        <dbReference type="ARBA" id="ARBA00022989"/>
    </source>
</evidence>
<feature type="transmembrane region" description="Helical" evidence="6">
    <location>
        <begin position="67"/>
        <end position="90"/>
    </location>
</feature>
<evidence type="ECO:0000256" key="1">
    <source>
        <dbReference type="ARBA" id="ARBA00004141"/>
    </source>
</evidence>
<dbReference type="OrthoDB" id="3936150at2759"/>
<dbReference type="PANTHER" id="PTHR23502:SF5">
    <property type="entry name" value="QUINIDINE RESISTANCE PROTEIN 3"/>
    <property type="match status" value="1"/>
</dbReference>
<dbReference type="Gene3D" id="1.20.1720.10">
    <property type="entry name" value="Multidrug resistance protein D"/>
    <property type="match status" value="1"/>
</dbReference>
<evidence type="ECO:0000313" key="9">
    <source>
        <dbReference type="Proteomes" id="UP000253551"/>
    </source>
</evidence>
<dbReference type="SUPFAM" id="SSF103473">
    <property type="entry name" value="MFS general substrate transporter"/>
    <property type="match status" value="1"/>
</dbReference>
<dbReference type="PANTHER" id="PTHR23502">
    <property type="entry name" value="MAJOR FACILITATOR SUPERFAMILY"/>
    <property type="match status" value="1"/>
</dbReference>
<evidence type="ECO:0000256" key="6">
    <source>
        <dbReference type="SAM" id="Phobius"/>
    </source>
</evidence>
<keyword evidence="9" id="KW-1185">Reference proteome</keyword>
<feature type="transmembrane region" description="Helical" evidence="6">
    <location>
        <begin position="128"/>
        <end position="153"/>
    </location>
</feature>